<dbReference type="RefSeq" id="WP_203915296.1">
    <property type="nucleotide sequence ID" value="NZ_BONY01000144.1"/>
</dbReference>
<evidence type="ECO:0000313" key="3">
    <source>
        <dbReference type="Proteomes" id="UP000612899"/>
    </source>
</evidence>
<dbReference type="AlphaFoldDB" id="A0A8J3QLE5"/>
<dbReference type="Pfam" id="PF13454">
    <property type="entry name" value="NAD_binding_9"/>
    <property type="match status" value="1"/>
</dbReference>
<dbReference type="EMBL" id="BONY01000144">
    <property type="protein sequence ID" value="GIH11573.1"/>
    <property type="molecule type" value="Genomic_DNA"/>
</dbReference>
<keyword evidence="3" id="KW-1185">Reference proteome</keyword>
<gene>
    <name evidence="2" type="ORF">Rhe02_96400</name>
</gene>
<organism evidence="2 3">
    <name type="scientific">Rhizocola hellebori</name>
    <dbReference type="NCBI Taxonomy" id="1392758"/>
    <lineage>
        <taxon>Bacteria</taxon>
        <taxon>Bacillati</taxon>
        <taxon>Actinomycetota</taxon>
        <taxon>Actinomycetes</taxon>
        <taxon>Micromonosporales</taxon>
        <taxon>Micromonosporaceae</taxon>
        <taxon>Rhizocola</taxon>
    </lineage>
</organism>
<reference evidence="2" key="1">
    <citation type="submission" date="2021-01" db="EMBL/GenBank/DDBJ databases">
        <title>Whole genome shotgun sequence of Rhizocola hellebori NBRC 109834.</title>
        <authorList>
            <person name="Komaki H."/>
            <person name="Tamura T."/>
        </authorList>
    </citation>
    <scope>NUCLEOTIDE SEQUENCE</scope>
    <source>
        <strain evidence="2">NBRC 109834</strain>
    </source>
</reference>
<dbReference type="InterPro" id="IPR038732">
    <property type="entry name" value="HpyO/CreE_NAD-binding"/>
</dbReference>
<dbReference type="InterPro" id="IPR052189">
    <property type="entry name" value="L-asp_N-monooxygenase_NS-form"/>
</dbReference>
<comment type="caution">
    <text evidence="2">The sequence shown here is derived from an EMBL/GenBank/DDBJ whole genome shotgun (WGS) entry which is preliminary data.</text>
</comment>
<dbReference type="Gene3D" id="3.50.50.60">
    <property type="entry name" value="FAD/NAD(P)-binding domain"/>
    <property type="match status" value="2"/>
</dbReference>
<protein>
    <recommendedName>
        <fullName evidence="1">FAD-dependent urate hydroxylase HpyO/Asp monooxygenase CreE-like FAD/NAD(P)-binding domain-containing protein</fullName>
    </recommendedName>
</protein>
<dbReference type="PANTHER" id="PTHR40254">
    <property type="entry name" value="BLR0577 PROTEIN"/>
    <property type="match status" value="1"/>
</dbReference>
<evidence type="ECO:0000259" key="1">
    <source>
        <dbReference type="Pfam" id="PF13454"/>
    </source>
</evidence>
<name>A0A8J3QLE5_9ACTN</name>
<evidence type="ECO:0000313" key="2">
    <source>
        <dbReference type="EMBL" id="GIH11573.1"/>
    </source>
</evidence>
<dbReference type="PANTHER" id="PTHR40254:SF1">
    <property type="entry name" value="BLR0577 PROTEIN"/>
    <property type="match status" value="1"/>
</dbReference>
<dbReference type="Proteomes" id="UP000612899">
    <property type="component" value="Unassembled WGS sequence"/>
</dbReference>
<feature type="domain" description="FAD-dependent urate hydroxylase HpyO/Asp monooxygenase CreE-like FAD/NAD(P)-binding" evidence="1">
    <location>
        <begin position="5"/>
        <end position="148"/>
    </location>
</feature>
<sequence length="456" mass="48721">MAQAVVIGAGFSGVLAARELLRTGWSVVLVDPGARPGRGLAYGTNVPWHLLNSPVSAMSIDPDDPDHFLRWCRHRDGSVVGSDFVARGWYGDYLTEALRDADRIAPGELVVHRGRVVRIFEGSSQTLAVLLADDVVVNADRVVLAVGNARPDERFPISEAARASAAYVRDPWAPGALDELPEGPALLVGTGLTAVDVALTLSRTGRHRRITAVSRHGLLPQRHAPAQKITLEAPAGASLAVLLRAIRAKVSEVGDWRAVMDALRPHWNELWRELPEADQRRFLRHLARHWEVHRHRMAPPIAAAIDTLRAEGVLEIGAAEICGIAAESGGGLRATLHTAQTAHYAAVVNCTGPGRLVEADPLVRSLIADGLAQRGPHGLGLAVDEHGALIGRSPRPPAIYTLGAPRRGHLWETTAAPEIRAQARALADHLTARRSVAGGFGALGSCRADTAYPLPG</sequence>
<dbReference type="InterPro" id="IPR036188">
    <property type="entry name" value="FAD/NAD-bd_sf"/>
</dbReference>
<accession>A0A8J3QLE5</accession>
<dbReference type="SUPFAM" id="SSF51905">
    <property type="entry name" value="FAD/NAD(P)-binding domain"/>
    <property type="match status" value="1"/>
</dbReference>
<proteinExistence type="predicted"/>